<dbReference type="EMBL" id="JRHA01000006">
    <property type="protein sequence ID" value="PQK16190.1"/>
    <property type="molecule type" value="Genomic_DNA"/>
</dbReference>
<evidence type="ECO:0000313" key="1">
    <source>
        <dbReference type="EMBL" id="PQK16190.1"/>
    </source>
</evidence>
<reference evidence="1 2" key="1">
    <citation type="submission" date="2016-07" db="EMBL/GenBank/DDBJ databases">
        <title>Comparative genomics of the entomopathogenic fungus Beauveria bassiana.</title>
        <authorList>
            <person name="Valero Jimenez C.A."/>
            <person name="Zwaan B.J."/>
            <person name="Van Kan J.A."/>
            <person name="Takken W."/>
            <person name="Debets A.J."/>
            <person name="Schoustra S.E."/>
            <person name="Koenraadt C.J."/>
        </authorList>
    </citation>
    <scope>NUCLEOTIDE SEQUENCE [LARGE SCALE GENOMIC DNA]</scope>
    <source>
        <strain evidence="1 2">ARSEF 8028</strain>
    </source>
</reference>
<comment type="caution">
    <text evidence="1">The sequence shown here is derived from an EMBL/GenBank/DDBJ whole genome shotgun (WGS) entry which is preliminary data.</text>
</comment>
<sequence>MTVRLQGVIIIRHLLPTARAVSRVKTQRIRDIQMIVLIPLGACPPFLSEMQSPGGTPTSCREPCAEYIRTFYNQELESIELVPVSFRPITVTCGPSATSVIDS</sequence>
<evidence type="ECO:0000313" key="2">
    <source>
        <dbReference type="Proteomes" id="UP000237441"/>
    </source>
</evidence>
<dbReference type="Proteomes" id="UP000237441">
    <property type="component" value="Unassembled WGS sequence"/>
</dbReference>
<gene>
    <name evidence="1" type="ORF">BB8028_0006g05110</name>
</gene>
<accession>A0A2S7YJ39</accession>
<dbReference type="AlphaFoldDB" id="A0A2S7YJ39"/>
<organism evidence="1 2">
    <name type="scientific">Beauveria bassiana</name>
    <name type="common">White muscardine disease fungus</name>
    <name type="synonym">Tritirachium shiotae</name>
    <dbReference type="NCBI Taxonomy" id="176275"/>
    <lineage>
        <taxon>Eukaryota</taxon>
        <taxon>Fungi</taxon>
        <taxon>Dikarya</taxon>
        <taxon>Ascomycota</taxon>
        <taxon>Pezizomycotina</taxon>
        <taxon>Sordariomycetes</taxon>
        <taxon>Hypocreomycetidae</taxon>
        <taxon>Hypocreales</taxon>
        <taxon>Cordycipitaceae</taxon>
        <taxon>Beauveria</taxon>
    </lineage>
</organism>
<protein>
    <submittedName>
        <fullName evidence="1">Uncharacterized protein</fullName>
    </submittedName>
</protein>
<name>A0A2S7YJ39_BEABA</name>
<proteinExistence type="predicted"/>